<feature type="domain" description="N-acetyltransferase" evidence="2">
    <location>
        <begin position="87"/>
        <end position="250"/>
    </location>
</feature>
<comment type="caution">
    <text evidence="3">The sequence shown here is derived from an EMBL/GenBank/DDBJ whole genome shotgun (WGS) entry which is preliminary data.</text>
</comment>
<dbReference type="EC" id="2.3.1.-" evidence="3"/>
<dbReference type="InterPro" id="IPR000182">
    <property type="entry name" value="GNAT_dom"/>
</dbReference>
<dbReference type="GO" id="GO:0016746">
    <property type="term" value="F:acyltransferase activity"/>
    <property type="evidence" value="ECO:0007669"/>
    <property type="project" value="UniProtKB-KW"/>
</dbReference>
<dbReference type="PROSITE" id="PS51186">
    <property type="entry name" value="GNAT"/>
    <property type="match status" value="1"/>
</dbReference>
<keyword evidence="3" id="KW-0012">Acyltransferase</keyword>
<gene>
    <name evidence="3" type="ORF">QOZ88_09665</name>
</gene>
<dbReference type="Proteomes" id="UP001233673">
    <property type="component" value="Unassembled WGS sequence"/>
</dbReference>
<dbReference type="RefSeq" id="WP_305999571.1">
    <property type="nucleotide sequence ID" value="NZ_JASNFN010000010.1"/>
</dbReference>
<dbReference type="InterPro" id="IPR016181">
    <property type="entry name" value="Acyl_CoA_acyltransferase"/>
</dbReference>
<keyword evidence="3" id="KW-0808">Transferase</keyword>
<name>A0ABT9IBG8_9ACTN</name>
<accession>A0ABT9IBG8</accession>
<evidence type="ECO:0000256" key="1">
    <source>
        <dbReference type="SAM" id="Phobius"/>
    </source>
</evidence>
<keyword evidence="1" id="KW-1133">Transmembrane helix</keyword>
<evidence type="ECO:0000313" key="4">
    <source>
        <dbReference type="Proteomes" id="UP001233673"/>
    </source>
</evidence>
<feature type="transmembrane region" description="Helical" evidence="1">
    <location>
        <begin position="50"/>
        <end position="70"/>
    </location>
</feature>
<dbReference type="Pfam" id="PF00583">
    <property type="entry name" value="Acetyltransf_1"/>
    <property type="match status" value="1"/>
</dbReference>
<keyword evidence="4" id="KW-1185">Reference proteome</keyword>
<dbReference type="SUPFAM" id="SSF55729">
    <property type="entry name" value="Acyl-CoA N-acyltransferases (Nat)"/>
    <property type="match status" value="1"/>
</dbReference>
<protein>
    <submittedName>
        <fullName evidence="3">GNAT family N-acetyltransferase</fullName>
        <ecNumber evidence="3">2.3.1.-</ecNumber>
    </submittedName>
</protein>
<keyword evidence="1" id="KW-0812">Transmembrane</keyword>
<dbReference type="EMBL" id="JASNFN010000010">
    <property type="protein sequence ID" value="MDP5182908.1"/>
    <property type="molecule type" value="Genomic_DNA"/>
</dbReference>
<dbReference type="Gene3D" id="3.40.630.30">
    <property type="match status" value="1"/>
</dbReference>
<organism evidence="3 4">
    <name type="scientific">Blastococcus carthaginiensis</name>
    <dbReference type="NCBI Taxonomy" id="3050034"/>
    <lineage>
        <taxon>Bacteria</taxon>
        <taxon>Bacillati</taxon>
        <taxon>Actinomycetota</taxon>
        <taxon>Actinomycetes</taxon>
        <taxon>Geodermatophilales</taxon>
        <taxon>Geodermatophilaceae</taxon>
        <taxon>Blastococcus</taxon>
    </lineage>
</organism>
<keyword evidence="1" id="KW-0472">Membrane</keyword>
<evidence type="ECO:0000259" key="2">
    <source>
        <dbReference type="PROSITE" id="PS51186"/>
    </source>
</evidence>
<reference evidence="4" key="1">
    <citation type="submission" date="2023-05" db="EMBL/GenBank/DDBJ databases">
        <title>Draft genome of Pseudofrankia sp. BMG5.37.</title>
        <authorList>
            <person name="Gtari M."/>
            <person name="Ghodhbane F."/>
            <person name="Sbissi I."/>
        </authorList>
    </citation>
    <scope>NUCLEOTIDE SEQUENCE [LARGE SCALE GENOMIC DNA]</scope>
    <source>
        <strain evidence="4">BMG 814</strain>
    </source>
</reference>
<evidence type="ECO:0000313" key="3">
    <source>
        <dbReference type="EMBL" id="MDP5182908.1"/>
    </source>
</evidence>
<proteinExistence type="predicted"/>
<sequence>MADAGSLVRRRREARQEVTGARWQLRLQAGLGGVWGVLAGLQWVDGDTSSWLRWGWVVLAVAYLGIAFTWRRRLGRAKARLAELSVVDLAPVTEAALSRLIAAALHGVAADEVTPRVTPGERWSPERVEWLRAFHRERRAGLDGPAREATWVVVEAAGDGERVVGAARLRRTDEPGVLEAGLWLVTEARGREIGRAAAELLLQRAREAGASTVRVGPTAAGLPPLLGELGFATVTDGERIVAERVLHDRA</sequence>